<feature type="region of interest" description="Disordered" evidence="5">
    <location>
        <begin position="63"/>
        <end position="196"/>
    </location>
</feature>
<dbReference type="SUPFAM" id="SSF74653">
    <property type="entry name" value="TolA/TonB C-terminal domain"/>
    <property type="match status" value="1"/>
</dbReference>
<dbReference type="InterPro" id="IPR006260">
    <property type="entry name" value="TonB/TolA_C"/>
</dbReference>
<dbReference type="GO" id="GO:0019534">
    <property type="term" value="F:toxin transmembrane transporter activity"/>
    <property type="evidence" value="ECO:0007669"/>
    <property type="project" value="InterPro"/>
</dbReference>
<protein>
    <submittedName>
        <fullName evidence="7">Protein TolA</fullName>
    </submittedName>
</protein>
<evidence type="ECO:0000313" key="8">
    <source>
        <dbReference type="Proteomes" id="UP000091969"/>
    </source>
</evidence>
<dbReference type="Proteomes" id="UP000091969">
    <property type="component" value="Unassembled WGS sequence"/>
</dbReference>
<dbReference type="NCBIfam" id="TIGR02794">
    <property type="entry name" value="tolA_full"/>
    <property type="match status" value="1"/>
</dbReference>
<feature type="compositionally biased region" description="Basic and acidic residues" evidence="5">
    <location>
        <begin position="94"/>
        <end position="196"/>
    </location>
</feature>
<accession>A0A1A6DTR1</accession>
<dbReference type="EMBL" id="LZDH01000065">
    <property type="protein sequence ID" value="OBS30066.1"/>
    <property type="molecule type" value="Genomic_DNA"/>
</dbReference>
<gene>
    <name evidence="7" type="ORF">A9O67_09790</name>
</gene>
<evidence type="ECO:0000256" key="2">
    <source>
        <dbReference type="ARBA" id="ARBA00022692"/>
    </source>
</evidence>
<evidence type="ECO:0000313" key="7">
    <source>
        <dbReference type="EMBL" id="OBS30066.1"/>
    </source>
</evidence>
<keyword evidence="4 6" id="KW-0472">Membrane</keyword>
<keyword evidence="3 6" id="KW-1133">Transmembrane helix</keyword>
<dbReference type="Pfam" id="PF13103">
    <property type="entry name" value="TonB_2"/>
    <property type="match status" value="1"/>
</dbReference>
<evidence type="ECO:0000256" key="3">
    <source>
        <dbReference type="ARBA" id="ARBA00022989"/>
    </source>
</evidence>
<evidence type="ECO:0000256" key="5">
    <source>
        <dbReference type="SAM" id="MobiDB-lite"/>
    </source>
</evidence>
<feature type="transmembrane region" description="Helical" evidence="6">
    <location>
        <begin position="20"/>
        <end position="41"/>
    </location>
</feature>
<dbReference type="GO" id="GO:0016020">
    <property type="term" value="C:membrane"/>
    <property type="evidence" value="ECO:0007669"/>
    <property type="project" value="UniProtKB-SubCell"/>
</dbReference>
<feature type="compositionally biased region" description="Pro residues" evidence="5">
    <location>
        <begin position="67"/>
        <end position="77"/>
    </location>
</feature>
<dbReference type="NCBIfam" id="TIGR01352">
    <property type="entry name" value="tonB_Cterm"/>
    <property type="match status" value="1"/>
</dbReference>
<dbReference type="OrthoDB" id="5298892at2"/>
<organism evidence="7 8">
    <name type="scientific">Tepidimonas fonticaldi</name>
    <dbReference type="NCBI Taxonomy" id="1101373"/>
    <lineage>
        <taxon>Bacteria</taxon>
        <taxon>Pseudomonadati</taxon>
        <taxon>Pseudomonadota</taxon>
        <taxon>Betaproteobacteria</taxon>
        <taxon>Burkholderiales</taxon>
        <taxon>Tepidimonas</taxon>
    </lineage>
</organism>
<proteinExistence type="predicted"/>
<feature type="region of interest" description="Disordered" evidence="5">
    <location>
        <begin position="204"/>
        <end position="223"/>
    </location>
</feature>
<dbReference type="GO" id="GO:0043213">
    <property type="term" value="P:bacteriocin transport"/>
    <property type="evidence" value="ECO:0007669"/>
    <property type="project" value="InterPro"/>
</dbReference>
<reference evidence="7 8" key="1">
    <citation type="submission" date="2016-06" db="EMBL/GenBank/DDBJ databases">
        <title>Genome sequence of Tepidimonas fonticaldi PL17.</title>
        <authorList>
            <person name="Pinnaka A.K."/>
        </authorList>
    </citation>
    <scope>NUCLEOTIDE SEQUENCE [LARGE SCALE GENOMIC DNA]</scope>
    <source>
        <strain evidence="7 8">PL17</strain>
    </source>
</reference>
<evidence type="ECO:0000256" key="6">
    <source>
        <dbReference type="SAM" id="Phobius"/>
    </source>
</evidence>
<comment type="caution">
    <text evidence="7">The sequence shown here is derived from an EMBL/GenBank/DDBJ whole genome shotgun (WGS) entry which is preliminary data.</text>
</comment>
<dbReference type="AlphaFoldDB" id="A0A1A6DTR1"/>
<dbReference type="Gene3D" id="3.30.1150.10">
    <property type="match status" value="1"/>
</dbReference>
<name>A0A1A6DTR1_9BURK</name>
<evidence type="ECO:0000256" key="4">
    <source>
        <dbReference type="ARBA" id="ARBA00023136"/>
    </source>
</evidence>
<comment type="subcellular location">
    <subcellularLocation>
        <location evidence="1">Membrane</location>
        <topology evidence="1">Single-pass membrane protein</topology>
    </subcellularLocation>
</comment>
<keyword evidence="8" id="KW-1185">Reference proteome</keyword>
<dbReference type="STRING" id="1101373.A9O67_09790"/>
<keyword evidence="2 6" id="KW-0812">Transmembrane</keyword>
<dbReference type="InterPro" id="IPR014161">
    <property type="entry name" value="Tol-Pal_TolA"/>
</dbReference>
<dbReference type="RefSeq" id="WP_068610531.1">
    <property type="nucleotide sequence ID" value="NZ_LZDH01000065.1"/>
</dbReference>
<evidence type="ECO:0000256" key="1">
    <source>
        <dbReference type="ARBA" id="ARBA00004167"/>
    </source>
</evidence>
<sequence>MQATADDLDLSPPPTPGGWAPWALALLAHGLLALALAWGLAWQRETTTVASAELWSALPQVVAPRAQEPPPEPPAPPVTRARAAPPPPPPAAEPARRDADIAVQRQREEQRRREEARRLAEQRAAQEKAAQEKAAQEKARREKAEREKAEREKAAREKAAREQAQREQAAKAKAAQEKAARERAEREQAQLEAERQRNLERMLGQAHATGGAQARGTAERDAGPSASYAGKLVAHIRPNIVFADTVPGNPRAEVEVRTLPDGTILSSRLLKSSGHRAWDDAVLRAIERTARLPRDENGRVPPTLILGFRPNE</sequence>